<feature type="compositionally biased region" description="Acidic residues" evidence="1">
    <location>
        <begin position="94"/>
        <end position="103"/>
    </location>
</feature>
<dbReference type="EMBL" id="JAAMPI010000885">
    <property type="protein sequence ID" value="KAF4627949.1"/>
    <property type="molecule type" value="Genomic_DNA"/>
</dbReference>
<feature type="compositionally biased region" description="Basic and acidic residues" evidence="1">
    <location>
        <begin position="104"/>
        <end position="116"/>
    </location>
</feature>
<protein>
    <submittedName>
        <fullName evidence="2">Uncharacterized protein</fullName>
    </submittedName>
</protein>
<keyword evidence="3" id="KW-1185">Reference proteome</keyword>
<dbReference type="Proteomes" id="UP000566819">
    <property type="component" value="Unassembled WGS sequence"/>
</dbReference>
<feature type="region of interest" description="Disordered" evidence="1">
    <location>
        <begin position="87"/>
        <end position="116"/>
    </location>
</feature>
<evidence type="ECO:0000256" key="1">
    <source>
        <dbReference type="SAM" id="MobiDB-lite"/>
    </source>
</evidence>
<dbReference type="OrthoDB" id="5979581at2759"/>
<name>A0A8H4RD81_9HELO</name>
<feature type="region of interest" description="Disordered" evidence="1">
    <location>
        <begin position="1"/>
        <end position="21"/>
    </location>
</feature>
<proteinExistence type="predicted"/>
<dbReference type="AlphaFoldDB" id="A0A8H4RD81"/>
<reference evidence="2 3" key="1">
    <citation type="submission" date="2020-03" db="EMBL/GenBank/DDBJ databases">
        <title>Draft Genome Sequence of Cudoniella acicularis.</title>
        <authorList>
            <person name="Buettner E."/>
            <person name="Kellner H."/>
        </authorList>
    </citation>
    <scope>NUCLEOTIDE SEQUENCE [LARGE SCALE GENOMIC DNA]</scope>
    <source>
        <strain evidence="2 3">DSM 108380</strain>
    </source>
</reference>
<comment type="caution">
    <text evidence="2">The sequence shown here is derived from an EMBL/GenBank/DDBJ whole genome shotgun (WGS) entry which is preliminary data.</text>
</comment>
<sequence>MQRSARKSATTSPPPTPSSMMCATEVPRFLDYSNPCEDPEMYRPSGFHSVHLGDTFKYGRYRASRFPMLGWRNGLVRINILRLNRENLHPLPEEYGEGDDFEDDNLKRGRSKQDDS</sequence>
<organism evidence="2 3">
    <name type="scientific">Cudoniella acicularis</name>
    <dbReference type="NCBI Taxonomy" id="354080"/>
    <lineage>
        <taxon>Eukaryota</taxon>
        <taxon>Fungi</taxon>
        <taxon>Dikarya</taxon>
        <taxon>Ascomycota</taxon>
        <taxon>Pezizomycotina</taxon>
        <taxon>Leotiomycetes</taxon>
        <taxon>Helotiales</taxon>
        <taxon>Tricladiaceae</taxon>
        <taxon>Cudoniella</taxon>
    </lineage>
</organism>
<evidence type="ECO:0000313" key="2">
    <source>
        <dbReference type="EMBL" id="KAF4627949.1"/>
    </source>
</evidence>
<accession>A0A8H4RD81</accession>
<evidence type="ECO:0000313" key="3">
    <source>
        <dbReference type="Proteomes" id="UP000566819"/>
    </source>
</evidence>
<gene>
    <name evidence="2" type="ORF">G7Y89_g10204</name>
</gene>